<proteinExistence type="predicted"/>
<dbReference type="Proteomes" id="UP000467841">
    <property type="component" value="Unassembled WGS sequence"/>
</dbReference>
<dbReference type="EMBL" id="CACVBM020001129">
    <property type="protein sequence ID" value="CAA7033336.1"/>
    <property type="molecule type" value="Genomic_DNA"/>
</dbReference>
<organism evidence="2 3">
    <name type="scientific">Microthlaspi erraticum</name>
    <dbReference type="NCBI Taxonomy" id="1685480"/>
    <lineage>
        <taxon>Eukaryota</taxon>
        <taxon>Viridiplantae</taxon>
        <taxon>Streptophyta</taxon>
        <taxon>Embryophyta</taxon>
        <taxon>Tracheophyta</taxon>
        <taxon>Spermatophyta</taxon>
        <taxon>Magnoliopsida</taxon>
        <taxon>eudicotyledons</taxon>
        <taxon>Gunneridae</taxon>
        <taxon>Pentapetalae</taxon>
        <taxon>rosids</taxon>
        <taxon>malvids</taxon>
        <taxon>Brassicales</taxon>
        <taxon>Brassicaceae</taxon>
        <taxon>Coluteocarpeae</taxon>
        <taxon>Microthlaspi</taxon>
    </lineage>
</organism>
<reference evidence="2" key="1">
    <citation type="submission" date="2020-01" db="EMBL/GenBank/DDBJ databases">
        <authorList>
            <person name="Mishra B."/>
        </authorList>
    </citation>
    <scope>NUCLEOTIDE SEQUENCE [LARGE SCALE GENOMIC DNA]</scope>
</reference>
<evidence type="ECO:0000313" key="2">
    <source>
        <dbReference type="EMBL" id="CAA7033336.1"/>
    </source>
</evidence>
<keyword evidence="1" id="KW-0732">Signal</keyword>
<protein>
    <submittedName>
        <fullName evidence="2">Uncharacterized protein</fullName>
    </submittedName>
</protein>
<evidence type="ECO:0000256" key="1">
    <source>
        <dbReference type="SAM" id="SignalP"/>
    </source>
</evidence>
<comment type="caution">
    <text evidence="2">The sequence shown here is derived from an EMBL/GenBank/DDBJ whole genome shotgun (WGS) entry which is preliminary data.</text>
</comment>
<sequence>MVGIWVKKWARTIWRLILLRDMRCGFSGEACDCGSSMAGAFEIRTRSGGSCRIGGMCLCRRKLRCDGGAGLRMAGPHGGGSACRRRWKILTGLKRSVAWRWRRCVRVLIQRCGRTEWTGLDNHSTWSPKAARMSPGLLSAGAVGGG</sequence>
<name>A0A6D2J7S9_9BRAS</name>
<feature type="chain" id="PRO_5025489834" evidence="1">
    <location>
        <begin position="25"/>
        <end position="146"/>
    </location>
</feature>
<evidence type="ECO:0000313" key="3">
    <source>
        <dbReference type="Proteomes" id="UP000467841"/>
    </source>
</evidence>
<feature type="signal peptide" evidence="1">
    <location>
        <begin position="1"/>
        <end position="24"/>
    </location>
</feature>
<dbReference type="AlphaFoldDB" id="A0A6D2J7S9"/>
<accession>A0A6D2J7S9</accession>
<keyword evidence="3" id="KW-1185">Reference proteome</keyword>
<gene>
    <name evidence="2" type="ORF">MERR_LOCUS20571</name>
</gene>